<dbReference type="EMBL" id="GL732656">
    <property type="protein sequence ID" value="EFX68398.1"/>
    <property type="molecule type" value="Genomic_DNA"/>
</dbReference>
<proteinExistence type="predicted"/>
<keyword evidence="3" id="KW-1185">Reference proteome</keyword>
<dbReference type="AlphaFoldDB" id="E9HIQ4"/>
<gene>
    <name evidence="2" type="ORF">DAPPUDRAFT_114604</name>
</gene>
<evidence type="ECO:0000313" key="3">
    <source>
        <dbReference type="Proteomes" id="UP000000305"/>
    </source>
</evidence>
<sequence>MSIKPSVTTKKGLDEHTKKMWQRQYSSPKTTSGKFCKKHSPTTLLCPAIFGESRSKQVTLSKVRLDKLNLKHKRFQENLHPMDPSDTCYKSESTDHVLMEFPRYGEERRDIHKNISQITREKKNPHAIYRLFKRKRICYYYGKEWLNANFIFAKEEINVKCKKQSGSLTFFEELSPSKWERLVWACLLLLTNTR</sequence>
<dbReference type="InParanoid" id="E9HIQ4"/>
<protein>
    <submittedName>
        <fullName evidence="2">Uncharacterized protein</fullName>
    </submittedName>
</protein>
<dbReference type="Proteomes" id="UP000000305">
    <property type="component" value="Unassembled WGS sequence"/>
</dbReference>
<accession>E9HIQ4</accession>
<dbReference type="HOGENOM" id="CLU_1403756_0_0_1"/>
<evidence type="ECO:0000256" key="1">
    <source>
        <dbReference type="SAM" id="MobiDB-lite"/>
    </source>
</evidence>
<dbReference type="OrthoDB" id="6371827at2759"/>
<reference evidence="2 3" key="1">
    <citation type="journal article" date="2011" name="Science">
        <title>The ecoresponsive genome of Daphnia pulex.</title>
        <authorList>
            <person name="Colbourne J.K."/>
            <person name="Pfrender M.E."/>
            <person name="Gilbert D."/>
            <person name="Thomas W.K."/>
            <person name="Tucker A."/>
            <person name="Oakley T.H."/>
            <person name="Tokishita S."/>
            <person name="Aerts A."/>
            <person name="Arnold G.J."/>
            <person name="Basu M.K."/>
            <person name="Bauer D.J."/>
            <person name="Caceres C.E."/>
            <person name="Carmel L."/>
            <person name="Casola C."/>
            <person name="Choi J.H."/>
            <person name="Detter J.C."/>
            <person name="Dong Q."/>
            <person name="Dusheyko S."/>
            <person name="Eads B.D."/>
            <person name="Frohlich T."/>
            <person name="Geiler-Samerotte K.A."/>
            <person name="Gerlach D."/>
            <person name="Hatcher P."/>
            <person name="Jogdeo S."/>
            <person name="Krijgsveld J."/>
            <person name="Kriventseva E.V."/>
            <person name="Kultz D."/>
            <person name="Laforsch C."/>
            <person name="Lindquist E."/>
            <person name="Lopez J."/>
            <person name="Manak J.R."/>
            <person name="Muller J."/>
            <person name="Pangilinan J."/>
            <person name="Patwardhan R.P."/>
            <person name="Pitluck S."/>
            <person name="Pritham E.J."/>
            <person name="Rechtsteiner A."/>
            <person name="Rho M."/>
            <person name="Rogozin I.B."/>
            <person name="Sakarya O."/>
            <person name="Salamov A."/>
            <person name="Schaack S."/>
            <person name="Shapiro H."/>
            <person name="Shiga Y."/>
            <person name="Skalitzky C."/>
            <person name="Smith Z."/>
            <person name="Souvorov A."/>
            <person name="Sung W."/>
            <person name="Tang Z."/>
            <person name="Tsuchiya D."/>
            <person name="Tu H."/>
            <person name="Vos H."/>
            <person name="Wang M."/>
            <person name="Wolf Y.I."/>
            <person name="Yamagata H."/>
            <person name="Yamada T."/>
            <person name="Ye Y."/>
            <person name="Shaw J.R."/>
            <person name="Andrews J."/>
            <person name="Crease T.J."/>
            <person name="Tang H."/>
            <person name="Lucas S.M."/>
            <person name="Robertson H.M."/>
            <person name="Bork P."/>
            <person name="Koonin E.V."/>
            <person name="Zdobnov E.M."/>
            <person name="Grigoriev I.V."/>
            <person name="Lynch M."/>
            <person name="Boore J.L."/>
        </authorList>
    </citation>
    <scope>NUCLEOTIDE SEQUENCE [LARGE SCALE GENOMIC DNA]</scope>
</reference>
<dbReference type="KEGG" id="dpx:DAPPUDRAFT_114604"/>
<name>E9HIQ4_DAPPU</name>
<organism evidence="2 3">
    <name type="scientific">Daphnia pulex</name>
    <name type="common">Water flea</name>
    <dbReference type="NCBI Taxonomy" id="6669"/>
    <lineage>
        <taxon>Eukaryota</taxon>
        <taxon>Metazoa</taxon>
        <taxon>Ecdysozoa</taxon>
        <taxon>Arthropoda</taxon>
        <taxon>Crustacea</taxon>
        <taxon>Branchiopoda</taxon>
        <taxon>Diplostraca</taxon>
        <taxon>Cladocera</taxon>
        <taxon>Anomopoda</taxon>
        <taxon>Daphniidae</taxon>
        <taxon>Daphnia</taxon>
    </lineage>
</organism>
<feature type="region of interest" description="Disordered" evidence="1">
    <location>
        <begin position="1"/>
        <end position="25"/>
    </location>
</feature>
<evidence type="ECO:0000313" key="2">
    <source>
        <dbReference type="EMBL" id="EFX68398.1"/>
    </source>
</evidence>